<dbReference type="EMBL" id="KZ991518">
    <property type="protein sequence ID" value="RKP22909.1"/>
    <property type="molecule type" value="Genomic_DNA"/>
</dbReference>
<feature type="chain" id="PRO_5020222652" evidence="1">
    <location>
        <begin position="23"/>
        <end position="108"/>
    </location>
</feature>
<dbReference type="AlphaFoldDB" id="A0A4V1J0V8"/>
<protein>
    <submittedName>
        <fullName evidence="2">Uncharacterized protein</fullName>
    </submittedName>
</protein>
<keyword evidence="1" id="KW-0732">Signal</keyword>
<proteinExistence type="predicted"/>
<sequence length="108" mass="11703">MHAIIIKSALLLALGTAFTAEARPPPIPSEHVGFRNNCGLIGKTKYICRENSGLTCGAMPGQTQKICLKTSKHKEVCDNDSTRCAKGLVCSIYFLDTRGTCVDEKTRS</sequence>
<evidence type="ECO:0000256" key="1">
    <source>
        <dbReference type="SAM" id="SignalP"/>
    </source>
</evidence>
<dbReference type="Proteomes" id="UP000278143">
    <property type="component" value="Unassembled WGS sequence"/>
</dbReference>
<feature type="signal peptide" evidence="1">
    <location>
        <begin position="1"/>
        <end position="22"/>
    </location>
</feature>
<reference evidence="3" key="1">
    <citation type="journal article" date="2018" name="Nat. Microbiol.">
        <title>Leveraging single-cell genomics to expand the fungal tree of life.</title>
        <authorList>
            <person name="Ahrendt S.R."/>
            <person name="Quandt C.A."/>
            <person name="Ciobanu D."/>
            <person name="Clum A."/>
            <person name="Salamov A."/>
            <person name="Andreopoulos B."/>
            <person name="Cheng J.F."/>
            <person name="Woyke T."/>
            <person name="Pelin A."/>
            <person name="Henrissat B."/>
            <person name="Reynolds N.K."/>
            <person name="Benny G.L."/>
            <person name="Smith M.E."/>
            <person name="James T.Y."/>
            <person name="Grigoriev I.V."/>
        </authorList>
    </citation>
    <scope>NUCLEOTIDE SEQUENCE [LARGE SCALE GENOMIC DNA]</scope>
    <source>
        <strain evidence="3">Benny S71-1</strain>
    </source>
</reference>
<gene>
    <name evidence="2" type="ORF">SYNPS1DRAFT_31416</name>
</gene>
<evidence type="ECO:0000313" key="3">
    <source>
        <dbReference type="Proteomes" id="UP000278143"/>
    </source>
</evidence>
<dbReference type="OrthoDB" id="10579491at2759"/>
<accession>A0A4V1J0V8</accession>
<keyword evidence="3" id="KW-1185">Reference proteome</keyword>
<evidence type="ECO:0000313" key="2">
    <source>
        <dbReference type="EMBL" id="RKP22909.1"/>
    </source>
</evidence>
<name>A0A4V1J0V8_9FUNG</name>
<organism evidence="2 3">
    <name type="scientific">Syncephalis pseudoplumigaleata</name>
    <dbReference type="NCBI Taxonomy" id="1712513"/>
    <lineage>
        <taxon>Eukaryota</taxon>
        <taxon>Fungi</taxon>
        <taxon>Fungi incertae sedis</taxon>
        <taxon>Zoopagomycota</taxon>
        <taxon>Zoopagomycotina</taxon>
        <taxon>Zoopagomycetes</taxon>
        <taxon>Zoopagales</taxon>
        <taxon>Piptocephalidaceae</taxon>
        <taxon>Syncephalis</taxon>
    </lineage>
</organism>